<evidence type="ECO:0000256" key="1">
    <source>
        <dbReference type="ARBA" id="ARBA00004141"/>
    </source>
</evidence>
<dbReference type="GO" id="GO:0007189">
    <property type="term" value="P:adenylate cyclase-activating G protein-coupled receptor signaling pathway"/>
    <property type="evidence" value="ECO:0007669"/>
    <property type="project" value="TreeGrafter"/>
</dbReference>
<dbReference type="EMBL" id="JAEPQZ010000018">
    <property type="protein sequence ID" value="KAG2172076.1"/>
    <property type="molecule type" value="Genomic_DNA"/>
</dbReference>
<organism evidence="7 8">
    <name type="scientific">Mortierella isabellina</name>
    <name type="common">Filamentous fungus</name>
    <name type="synonym">Umbelopsis isabellina</name>
    <dbReference type="NCBI Taxonomy" id="91625"/>
    <lineage>
        <taxon>Eukaryota</taxon>
        <taxon>Fungi</taxon>
        <taxon>Fungi incertae sedis</taxon>
        <taxon>Mucoromycota</taxon>
        <taxon>Mucoromycotina</taxon>
        <taxon>Umbelopsidomycetes</taxon>
        <taxon>Umbelopsidales</taxon>
        <taxon>Umbelopsidaceae</taxon>
        <taxon>Umbelopsis</taxon>
    </lineage>
</organism>
<dbReference type="Proteomes" id="UP000654370">
    <property type="component" value="Unassembled WGS sequence"/>
</dbReference>
<evidence type="ECO:0000313" key="7">
    <source>
        <dbReference type="EMBL" id="KAG2172076.1"/>
    </source>
</evidence>
<reference evidence="7" key="1">
    <citation type="submission" date="2020-12" db="EMBL/GenBank/DDBJ databases">
        <title>Metabolic potential, ecology and presence of endohyphal bacteria is reflected in genomic diversity of Mucoromycotina.</title>
        <authorList>
            <person name="Muszewska A."/>
            <person name="Okrasinska A."/>
            <person name="Steczkiewicz K."/>
            <person name="Drgas O."/>
            <person name="Orlowska M."/>
            <person name="Perlinska-Lenart U."/>
            <person name="Aleksandrzak-Piekarczyk T."/>
            <person name="Szatraj K."/>
            <person name="Zielenkiewicz U."/>
            <person name="Pilsyk S."/>
            <person name="Malc E."/>
            <person name="Mieczkowski P."/>
            <person name="Kruszewska J.S."/>
            <person name="Biernat P."/>
            <person name="Pawlowska J."/>
        </authorList>
    </citation>
    <scope>NUCLEOTIDE SEQUENCE</scope>
    <source>
        <strain evidence="7">WA0000067209</strain>
    </source>
</reference>
<sequence length="501" mass="55980">MASVNVTALYPNSPTPDLSPGDWDFDPGYNLLLEGDEANRIFSIVNLCINSAGIAGGVLVCLIIALIRLYDKSLVDRVSLRLTAAVSTVDAIKAAAYIIFTFVATPGAACGATAWLILFLTNLYTFLSVAIAFNLQWVSPLCSPPPCCVRPPLVGATFPAICMRIIQSPMSNHGFHSQLFLQGKRVHPHLEKAYFLVSVLLALATTVPPWAAGRLGLDPNYGVCWYVAYSSKRTILWEWMTFLSWNLLGTVYCFFVVVAVVFKLKKNTQTIKSYNNANTSSSGGGKGELTIAQKRARRTQRTMNKLVLRICLYALIPIVTQTGWYISECIMQFQHYLNVPLDWYLIVTTDLPGVLNFVAFCLDPALGNALNTIKEDMIEKYGEQGTRSDTNDHRFARWITAKFLRSSKTVDDTTSPFYRMSASENRTKHDPDTSYPDEYIPYPPSGKPDSKNDSQFSMIRMPESDDGHSYEMSQVIIGPIPKKRRRKHSEDEQAKEVFRGL</sequence>
<comment type="subcellular location">
    <subcellularLocation>
        <location evidence="1">Membrane</location>
        <topology evidence="1">Multi-pass membrane protein</topology>
    </subcellularLocation>
</comment>
<evidence type="ECO:0000256" key="4">
    <source>
        <dbReference type="ARBA" id="ARBA00023136"/>
    </source>
</evidence>
<feature type="transmembrane region" description="Helical" evidence="6">
    <location>
        <begin position="242"/>
        <end position="262"/>
    </location>
</feature>
<feature type="transmembrane region" description="Helical" evidence="6">
    <location>
        <begin position="41"/>
        <end position="67"/>
    </location>
</feature>
<dbReference type="OrthoDB" id="2282627at2759"/>
<feature type="transmembrane region" description="Helical" evidence="6">
    <location>
        <begin position="193"/>
        <end position="211"/>
    </location>
</feature>
<evidence type="ECO:0000256" key="5">
    <source>
        <dbReference type="SAM" id="MobiDB-lite"/>
    </source>
</evidence>
<comment type="caution">
    <text evidence="7">The sequence shown here is derived from an EMBL/GenBank/DDBJ whole genome shotgun (WGS) entry which is preliminary data.</text>
</comment>
<feature type="transmembrane region" description="Helical" evidence="6">
    <location>
        <begin position="306"/>
        <end position="326"/>
    </location>
</feature>
<gene>
    <name evidence="7" type="ORF">INT43_001553</name>
</gene>
<keyword evidence="4 6" id="KW-0472">Membrane</keyword>
<dbReference type="AlphaFoldDB" id="A0A8H7PDU9"/>
<keyword evidence="2 6" id="KW-0812">Transmembrane</keyword>
<proteinExistence type="predicted"/>
<keyword evidence="8" id="KW-1185">Reference proteome</keyword>
<feature type="region of interest" description="Disordered" evidence="5">
    <location>
        <begin position="422"/>
        <end position="501"/>
    </location>
</feature>
<dbReference type="GO" id="GO:0005886">
    <property type="term" value="C:plasma membrane"/>
    <property type="evidence" value="ECO:0007669"/>
    <property type="project" value="TreeGrafter"/>
</dbReference>
<keyword evidence="3 6" id="KW-1133">Transmembrane helix</keyword>
<name>A0A8H7PDU9_MORIS</name>
<dbReference type="Gene3D" id="1.20.1070.10">
    <property type="entry name" value="Rhodopsin 7-helix transmembrane proteins"/>
    <property type="match status" value="1"/>
</dbReference>
<feature type="compositionally biased region" description="Basic and acidic residues" evidence="5">
    <location>
        <begin position="488"/>
        <end position="501"/>
    </location>
</feature>
<accession>A0A8H7PDU9</accession>
<evidence type="ECO:0000256" key="2">
    <source>
        <dbReference type="ARBA" id="ARBA00022692"/>
    </source>
</evidence>
<evidence type="ECO:0000256" key="6">
    <source>
        <dbReference type="SAM" id="Phobius"/>
    </source>
</evidence>
<dbReference type="GO" id="GO:0004930">
    <property type="term" value="F:G protein-coupled receptor activity"/>
    <property type="evidence" value="ECO:0007669"/>
    <property type="project" value="TreeGrafter"/>
</dbReference>
<protein>
    <submittedName>
        <fullName evidence="7">Uncharacterized protein</fullName>
    </submittedName>
</protein>
<evidence type="ECO:0000256" key="3">
    <source>
        <dbReference type="ARBA" id="ARBA00022989"/>
    </source>
</evidence>
<dbReference type="PANTHER" id="PTHR23112:SF0">
    <property type="entry name" value="TRANSMEMBRANE PROTEIN 116"/>
    <property type="match status" value="1"/>
</dbReference>
<dbReference type="PANTHER" id="PTHR23112">
    <property type="entry name" value="G PROTEIN-COUPLED RECEPTOR 157-RELATED"/>
    <property type="match status" value="1"/>
</dbReference>
<evidence type="ECO:0000313" key="8">
    <source>
        <dbReference type="Proteomes" id="UP000654370"/>
    </source>
</evidence>